<evidence type="ECO:0008006" key="4">
    <source>
        <dbReference type="Google" id="ProtNLM"/>
    </source>
</evidence>
<keyword evidence="1" id="KW-1133">Transmembrane helix</keyword>
<gene>
    <name evidence="2" type="ORF">QH948_01210</name>
</gene>
<evidence type="ECO:0000313" key="2">
    <source>
        <dbReference type="EMBL" id="WGT47435.1"/>
    </source>
</evidence>
<feature type="transmembrane region" description="Helical" evidence="1">
    <location>
        <begin position="20"/>
        <end position="39"/>
    </location>
</feature>
<accession>A0ABY8PYA1</accession>
<dbReference type="EMBL" id="CP123967">
    <property type="protein sequence ID" value="WGT47435.1"/>
    <property type="molecule type" value="Genomic_DNA"/>
</dbReference>
<reference evidence="2 3" key="1">
    <citation type="journal article" date="2008" name="Int. J. Syst. Evol. Microbiol.">
        <title>Tessaracoccus flavescens sp. nov., isolated from marine sediment.</title>
        <authorList>
            <person name="Lee D.W."/>
            <person name="Lee S.D."/>
        </authorList>
    </citation>
    <scope>NUCLEOTIDE SEQUENCE [LARGE SCALE GENOMIC DNA]</scope>
    <source>
        <strain evidence="2 3">T21</strain>
    </source>
</reference>
<name>A0ABY8PYA1_9ACTN</name>
<keyword evidence="1" id="KW-0812">Transmembrane</keyword>
<protein>
    <recommendedName>
        <fullName evidence="4">Flp pilus-assembly TadG-like N-terminal domain-containing protein</fullName>
    </recommendedName>
</protein>
<keyword evidence="1" id="KW-0472">Membrane</keyword>
<sequence length="599" mass="63787">MDDTLPGFPEPREGECGAAMITVMGVGLVLAMLMSLLVVTTVNGMKQARADANWNAALAAAYAGVDDYQSRLSADTSYYRFGNPASSFSATSTVTLPSETNKAFGIGATGTWANVSGSTQRAQFRYEVDNSKYATTGRIRVRATGRVGDATRTVTADLKQQGFIDYLYFTDYEAQDPSVAGTSTISCFTDATMTTLKYSWAGRTVGSTCNEISFGAADDLQGPVHSNDTIRACGSRFEGTVTTADSRSPYYSARNSSGNTCTKPTFELAGYPSYSGGVVGMPATNSELKKETRTDLVATEVPRPGCLYTGPTQFTFYANGTVNIKSPFTKKTRIGDANSTTGTSPAECGTISALQSSAGATITVPENNVMYVQNVPSVTSDVNYWSSSTNPTNFTCTTSKVSDRPGWSFGTVTNKISFPAKNEIPPTTTTYGCRAGDIFVSGEFNGAATLAAENYVFITGDITYVNDQEDILGLVGNNAVWVYNPLNSSDGAVLTAKNRTIEAAILSVAHTFQVQNYDKGGNRGTLTVLGAIAQKYRGTVATTSSYTGAINNGYAKDYRYDDRFKFYAPPKFLNPVTTTYGVTSWVESKAVFAADGSAS</sequence>
<proteinExistence type="predicted"/>
<evidence type="ECO:0000256" key="1">
    <source>
        <dbReference type="SAM" id="Phobius"/>
    </source>
</evidence>
<dbReference type="Proteomes" id="UP001244136">
    <property type="component" value="Chromosome"/>
</dbReference>
<organism evidence="2 3">
    <name type="scientific">Tessaracoccus lacteus</name>
    <dbReference type="NCBI Taxonomy" id="3041766"/>
    <lineage>
        <taxon>Bacteria</taxon>
        <taxon>Bacillati</taxon>
        <taxon>Actinomycetota</taxon>
        <taxon>Actinomycetes</taxon>
        <taxon>Propionibacteriales</taxon>
        <taxon>Propionibacteriaceae</taxon>
        <taxon>Tessaracoccus</taxon>
    </lineage>
</organism>
<keyword evidence="3" id="KW-1185">Reference proteome</keyword>
<dbReference type="RefSeq" id="WP_281145165.1">
    <property type="nucleotide sequence ID" value="NZ_CP123967.1"/>
</dbReference>
<evidence type="ECO:0000313" key="3">
    <source>
        <dbReference type="Proteomes" id="UP001244136"/>
    </source>
</evidence>